<reference evidence="1 2" key="1">
    <citation type="submission" date="2020-08" db="EMBL/GenBank/DDBJ databases">
        <title>Genomic Encyclopedia of Type Strains, Phase III (KMG-III): the genomes of soil and plant-associated and newly described type strains.</title>
        <authorList>
            <person name="Whitman W."/>
        </authorList>
    </citation>
    <scope>NUCLEOTIDE SEQUENCE [LARGE SCALE GENOMIC DNA]</scope>
    <source>
        <strain evidence="1 2">CECT 8075</strain>
    </source>
</reference>
<gene>
    <name evidence="1" type="ORF">FHS27_000188</name>
</gene>
<keyword evidence="2" id="KW-1185">Reference proteome</keyword>
<dbReference type="RefSeq" id="WP_246418965.1">
    <property type="nucleotide sequence ID" value="NZ_JACHXU010000001.1"/>
</dbReference>
<evidence type="ECO:0000313" key="1">
    <source>
        <dbReference type="EMBL" id="MBB3204424.1"/>
    </source>
</evidence>
<dbReference type="EMBL" id="JACHXU010000001">
    <property type="protein sequence ID" value="MBB3204424.1"/>
    <property type="molecule type" value="Genomic_DNA"/>
</dbReference>
<proteinExistence type="predicted"/>
<sequence>MQKRNTSAAGEAEAVGRRKCLCRSCLWFAVVGIGEVSNAVGTVDALADQFASGGSYASGAMQTHPRFVSQSVRFHCAPTIRMHVVQLAELAAVIAHHGPALLYRHSTVPPEAINSYWTASRVRLDLWHQTLARFNRAKNSGNHYRMRCWWQDHMGVLEEILASELLTRVIAAIAEGSDRAGHRDEFSPIAQAIYLSHLEARNRVQAAILDRRGCTVSDAVRLNRLRCMIERWIDVLIGQLAGHDLELARYGIDIERTTAHAKDYELSVASPTRETIAWLTRASMTDAIRQKVAKNPSLPQANRDVADSALLILRPDLFDSVGNLKSLWMHRIENDSDRTDHMIGEYLRPDVEESPTASAFDMIHAAALSQWFR</sequence>
<evidence type="ECO:0000313" key="2">
    <source>
        <dbReference type="Proteomes" id="UP000536179"/>
    </source>
</evidence>
<comment type="caution">
    <text evidence="1">The sequence shown here is derived from an EMBL/GenBank/DDBJ whole genome shotgun (WGS) entry which is preliminary data.</text>
</comment>
<protein>
    <submittedName>
        <fullName evidence="1">Uncharacterized protein</fullName>
    </submittedName>
</protein>
<dbReference type="Proteomes" id="UP000536179">
    <property type="component" value="Unassembled WGS sequence"/>
</dbReference>
<name>A0A7W5DUI6_9BACT</name>
<accession>A0A7W5DUI6</accession>
<organism evidence="1 2">
    <name type="scientific">Aporhodopirellula rubra</name>
    <dbReference type="NCBI Taxonomy" id="980271"/>
    <lineage>
        <taxon>Bacteria</taxon>
        <taxon>Pseudomonadati</taxon>
        <taxon>Planctomycetota</taxon>
        <taxon>Planctomycetia</taxon>
        <taxon>Pirellulales</taxon>
        <taxon>Pirellulaceae</taxon>
        <taxon>Aporhodopirellula</taxon>
    </lineage>
</organism>
<dbReference type="AlphaFoldDB" id="A0A7W5DUI6"/>